<gene>
    <name evidence="2" type="ORF">PR048_033629</name>
</gene>
<dbReference type="EMBL" id="JARBHB010000017">
    <property type="protein sequence ID" value="KAJ8866105.1"/>
    <property type="molecule type" value="Genomic_DNA"/>
</dbReference>
<reference evidence="2 3" key="1">
    <citation type="submission" date="2023-02" db="EMBL/GenBank/DDBJ databases">
        <title>LHISI_Scaffold_Assembly.</title>
        <authorList>
            <person name="Stuart O.P."/>
            <person name="Cleave R."/>
            <person name="Magrath M.J.L."/>
            <person name="Mikheyev A.S."/>
        </authorList>
    </citation>
    <scope>NUCLEOTIDE SEQUENCE [LARGE SCALE GENOMIC DNA]</scope>
    <source>
        <strain evidence="2">Daus_M_001</strain>
        <tissue evidence="2">Leg muscle</tissue>
    </source>
</reference>
<name>A0ABQ9G0V1_9NEOP</name>
<accession>A0ABQ9G0V1</accession>
<comment type="caution">
    <text evidence="2">The sequence shown here is derived from an EMBL/GenBank/DDBJ whole genome shotgun (WGS) entry which is preliminary data.</text>
</comment>
<evidence type="ECO:0000313" key="2">
    <source>
        <dbReference type="EMBL" id="KAJ8866105.1"/>
    </source>
</evidence>
<feature type="region of interest" description="Disordered" evidence="1">
    <location>
        <begin position="448"/>
        <end position="491"/>
    </location>
</feature>
<sequence>MNTIDCKSFYTIKDILLGPYQLGSRLIDDRPIMNAVKYRVVSGVVWTNRTMVSSNTDTNRTGVLAVVGIGYNNVTRCGCPALGEVTHLIFPSTWNDALVAGRVASGNPWRDLLASQTSSRLLEFSIRIATTQECSGETGASALRDSSQSKTLYILPHPSGRQSLTEAVWPSVRERSEVWMTTGDCGTTASEVPLFRIAHTSLICTRQLPHDAQVAGWLARSPPTMSKPGSIPDRVIPEFSHVGIVPDDAAARRVFLGCLPFISALSFQRCAILTSITHVGSQDLGVQSRPNLFTYTMCIRRLKVPTMISSTLFSVDTRHVHDCCYRCGVMDSSSVYRDRGLWFAPTHQQVSSILVLRVLLLFVGGYRELHVLKGCLTFISPHRSHQGKNANVTEIPKPPATCLESSVCLHGRGNINIQGRAMEQNTDHYRLFTHGYFPLNSDVLKSRRGLSEASMEQRRIARAGDKREIPRNPADQQYRPARYSHMGKSGSAPARGFNPVRLWWEVSGLTARPQRPLANADLDPKSTWLSDVMSVLQPESTWLSDVMSVLQLESTWLSDVMSVLQLESTWLSDVMSVLQPESTWLSDVMSVLQLESTWLSDVMSDLQPESTWLSDVMSVLQLESTWLSDVMSVLQLESTWLSDVICGKGRQAAVDERLPCSPPTNANGVQPPVGSSHGFSHLGIVPGVAAGRRVFPGISRLPPPPRHSGAAPYSRRSPSSALKTSLLRASPNLFTHSLIISATTHFSQPGDRRSVTSWVGNTLKGMQISSRKRVSTESHIEASYRQEDCTPVQCFARRGDERVDAHVSVAPSAPALSGLRRAKLLQPGGHLKYCASRRAPLQVKHHLRGPPT</sequence>
<organism evidence="2 3">
    <name type="scientific">Dryococelus australis</name>
    <dbReference type="NCBI Taxonomy" id="614101"/>
    <lineage>
        <taxon>Eukaryota</taxon>
        <taxon>Metazoa</taxon>
        <taxon>Ecdysozoa</taxon>
        <taxon>Arthropoda</taxon>
        <taxon>Hexapoda</taxon>
        <taxon>Insecta</taxon>
        <taxon>Pterygota</taxon>
        <taxon>Neoptera</taxon>
        <taxon>Polyneoptera</taxon>
        <taxon>Phasmatodea</taxon>
        <taxon>Verophasmatodea</taxon>
        <taxon>Anareolatae</taxon>
        <taxon>Phasmatidae</taxon>
        <taxon>Eurycanthinae</taxon>
        <taxon>Dryococelus</taxon>
    </lineage>
</organism>
<dbReference type="Proteomes" id="UP001159363">
    <property type="component" value="Chromosome 16"/>
</dbReference>
<protein>
    <submittedName>
        <fullName evidence="2">Uncharacterized protein</fullName>
    </submittedName>
</protein>
<proteinExistence type="predicted"/>
<evidence type="ECO:0000313" key="3">
    <source>
        <dbReference type="Proteomes" id="UP001159363"/>
    </source>
</evidence>
<keyword evidence="3" id="KW-1185">Reference proteome</keyword>
<feature type="compositionally biased region" description="Basic and acidic residues" evidence="1">
    <location>
        <begin position="455"/>
        <end position="470"/>
    </location>
</feature>
<evidence type="ECO:0000256" key="1">
    <source>
        <dbReference type="SAM" id="MobiDB-lite"/>
    </source>
</evidence>